<evidence type="ECO:0000256" key="2">
    <source>
        <dbReference type="SAM" id="Phobius"/>
    </source>
</evidence>
<dbReference type="EMBL" id="AODD01000013">
    <property type="protein sequence ID" value="EUJ23245.1"/>
    <property type="molecule type" value="Genomic_DNA"/>
</dbReference>
<dbReference type="InterPro" id="IPR041100">
    <property type="entry name" value="TQ"/>
</dbReference>
<feature type="region of interest" description="Disordered" evidence="1">
    <location>
        <begin position="76"/>
        <end position="116"/>
    </location>
</feature>
<reference evidence="4 5" key="1">
    <citation type="journal article" date="2014" name="Int. J. Syst. Evol. Microbiol.">
        <title>Listeria floridensis sp. nov., Listeria aquatica sp. nov., Listeria cornellensis sp. nov., Listeria riparia sp. nov. and Listeria grandensis sp. nov., from agricultural and natural environments.</title>
        <authorList>
            <person name="den Bakker H.C."/>
            <person name="Warchocki S."/>
            <person name="Wright E.M."/>
            <person name="Allred A.F."/>
            <person name="Ahlstrom C."/>
            <person name="Manuel C.S."/>
            <person name="Stasiewicz M.J."/>
            <person name="Burrell A."/>
            <person name="Roof S."/>
            <person name="Strawn L."/>
            <person name="Fortes E.D."/>
            <person name="Nightingale K.K."/>
            <person name="Kephart D."/>
            <person name="Wiedmann M."/>
        </authorList>
    </citation>
    <scope>NUCLEOTIDE SEQUENCE [LARGE SCALE GENOMIC DNA]</scope>
    <source>
        <strain evidence="5">FSL F6-971</strain>
    </source>
</reference>
<dbReference type="Gene3D" id="2.60.40.3930">
    <property type="match status" value="1"/>
</dbReference>
<keyword evidence="2" id="KW-0472">Membrane</keyword>
<feature type="region of interest" description="Disordered" evidence="1">
    <location>
        <begin position="1"/>
        <end position="22"/>
    </location>
</feature>
<dbReference type="NCBIfam" id="NF033903">
    <property type="entry name" value="VaFE_rpt"/>
    <property type="match status" value="1"/>
</dbReference>
<dbReference type="Proteomes" id="UP000019253">
    <property type="component" value="Unassembled WGS sequence"/>
</dbReference>
<sequence length="162" mass="18061">MDKATGMPVVSNGKEVLGETTFTPEEPSGVVEVAFDLDARELAGKEVVVFEKLFRNGKEVVVHEDINDLDQTVRFIKKPDPENPERVDQLDNPQTPENLSKSDNDPSEIGKIDKASKNEKRTILTERMPKNGDDFSLLTLLFGSLLVVIGSSILLNKRKQRL</sequence>
<dbReference type="PATRIC" id="fig|1265819.5.peg.1990"/>
<comment type="caution">
    <text evidence="4">The sequence shown here is derived from an EMBL/GenBank/DDBJ whole genome shotgun (WGS) entry which is preliminary data.</text>
</comment>
<gene>
    <name evidence="4" type="ORF">PGRAN_09971</name>
</gene>
<dbReference type="STRING" id="1265819.PGRAN_09971"/>
<feature type="domain" description="T-Q ester bond containing" evidence="3">
    <location>
        <begin position="8"/>
        <end position="74"/>
    </location>
</feature>
<feature type="compositionally biased region" description="Basic and acidic residues" evidence="1">
    <location>
        <begin position="100"/>
        <end position="116"/>
    </location>
</feature>
<keyword evidence="2" id="KW-1133">Transmembrane helix</keyword>
<dbReference type="Pfam" id="PF18202">
    <property type="entry name" value="TQ"/>
    <property type="match status" value="1"/>
</dbReference>
<keyword evidence="2" id="KW-0812">Transmembrane</keyword>
<evidence type="ECO:0000256" key="1">
    <source>
        <dbReference type="SAM" id="MobiDB-lite"/>
    </source>
</evidence>
<dbReference type="RefSeq" id="WP_036066635.1">
    <property type="nucleotide sequence ID" value="NZ_AODD01000013.1"/>
</dbReference>
<feature type="compositionally biased region" description="Basic and acidic residues" evidence="1">
    <location>
        <begin position="77"/>
        <end position="89"/>
    </location>
</feature>
<evidence type="ECO:0000313" key="4">
    <source>
        <dbReference type="EMBL" id="EUJ23245.1"/>
    </source>
</evidence>
<dbReference type="AlphaFoldDB" id="W7BEK2"/>
<keyword evidence="5" id="KW-1185">Reference proteome</keyword>
<accession>W7BEK2</accession>
<feature type="transmembrane region" description="Helical" evidence="2">
    <location>
        <begin position="135"/>
        <end position="155"/>
    </location>
</feature>
<protein>
    <submittedName>
        <fullName evidence="4">Collagen adhesion protein</fullName>
    </submittedName>
</protein>
<proteinExistence type="predicted"/>
<evidence type="ECO:0000313" key="5">
    <source>
        <dbReference type="Proteomes" id="UP000019253"/>
    </source>
</evidence>
<name>W7BEK2_9LIST</name>
<organism evidence="4 5">
    <name type="scientific">Listeria grandensis FSL F6-0971</name>
    <dbReference type="NCBI Taxonomy" id="1265819"/>
    <lineage>
        <taxon>Bacteria</taxon>
        <taxon>Bacillati</taxon>
        <taxon>Bacillota</taxon>
        <taxon>Bacilli</taxon>
        <taxon>Bacillales</taxon>
        <taxon>Listeriaceae</taxon>
        <taxon>Listeria</taxon>
    </lineage>
</organism>
<dbReference type="OrthoDB" id="2359696at2"/>
<evidence type="ECO:0000259" key="3">
    <source>
        <dbReference type="Pfam" id="PF18202"/>
    </source>
</evidence>